<keyword evidence="1" id="KW-1133">Transmembrane helix</keyword>
<gene>
    <name evidence="2" type="ORF">KDD17_01880</name>
</gene>
<keyword evidence="1" id="KW-0472">Membrane</keyword>
<accession>A0A975PMW3</accession>
<evidence type="ECO:0000313" key="2">
    <source>
        <dbReference type="EMBL" id="QUJ76836.1"/>
    </source>
</evidence>
<keyword evidence="3" id="KW-1185">Reference proteome</keyword>
<dbReference type="AlphaFoldDB" id="A0A975PMW3"/>
<dbReference type="KEGG" id="sual:KDD17_01880"/>
<dbReference type="Proteomes" id="UP000683291">
    <property type="component" value="Chromosome 1"/>
</dbReference>
<proteinExistence type="predicted"/>
<organism evidence="2 3">
    <name type="scientific">Sulfitobacter albidus</name>
    <dbReference type="NCBI Taxonomy" id="2829501"/>
    <lineage>
        <taxon>Bacteria</taxon>
        <taxon>Pseudomonadati</taxon>
        <taxon>Pseudomonadota</taxon>
        <taxon>Alphaproteobacteria</taxon>
        <taxon>Rhodobacterales</taxon>
        <taxon>Roseobacteraceae</taxon>
        <taxon>Sulfitobacter</taxon>
    </lineage>
</organism>
<keyword evidence="1" id="KW-0812">Transmembrane</keyword>
<name>A0A975PMW3_9RHOB</name>
<feature type="transmembrane region" description="Helical" evidence="1">
    <location>
        <begin position="37"/>
        <end position="59"/>
    </location>
</feature>
<dbReference type="RefSeq" id="WP_212705033.1">
    <property type="nucleotide sequence ID" value="NZ_CP073581.1"/>
</dbReference>
<protein>
    <submittedName>
        <fullName evidence="2">Uncharacterized protein</fullName>
    </submittedName>
</protein>
<evidence type="ECO:0000256" key="1">
    <source>
        <dbReference type="SAM" id="Phobius"/>
    </source>
</evidence>
<sequence length="102" mass="10650">MTRRYAPMLMGVAMAPMLLMMLHSALTGEDGRAGTALLVFAGVHVLIFLVLVGAGLLAARMSGLRSKALARLHRPSPRHLTGMLASATATAGLIHLILHGGV</sequence>
<feature type="transmembrane region" description="Helical" evidence="1">
    <location>
        <begin position="80"/>
        <end position="98"/>
    </location>
</feature>
<evidence type="ECO:0000313" key="3">
    <source>
        <dbReference type="Proteomes" id="UP000683291"/>
    </source>
</evidence>
<reference evidence="2" key="1">
    <citation type="submission" date="2021-04" db="EMBL/GenBank/DDBJ databases">
        <title>Complete genome sequence for Sulfitobacter sp. strain JK7-1.</title>
        <authorList>
            <person name="Park S.-J."/>
        </authorList>
    </citation>
    <scope>NUCLEOTIDE SEQUENCE</scope>
    <source>
        <strain evidence="2">JK7-1</strain>
    </source>
</reference>
<dbReference type="EMBL" id="CP073581">
    <property type="protein sequence ID" value="QUJ76836.1"/>
    <property type="molecule type" value="Genomic_DNA"/>
</dbReference>